<dbReference type="InterPro" id="IPR007853">
    <property type="entry name" value="Znf_DNL-typ"/>
</dbReference>
<dbReference type="GO" id="GO:0050821">
    <property type="term" value="P:protein stabilization"/>
    <property type="evidence" value="ECO:0007669"/>
    <property type="project" value="TreeGrafter"/>
</dbReference>
<keyword evidence="4" id="KW-1185">Reference proteome</keyword>
<dbReference type="InterPro" id="IPR024158">
    <property type="entry name" value="Mt_import_TIM15"/>
</dbReference>
<protein>
    <recommendedName>
        <fullName evidence="2">DNL-type domain-containing protein</fullName>
    </recommendedName>
</protein>
<keyword evidence="1" id="KW-0479">Metal-binding</keyword>
<comment type="caution">
    <text evidence="3">The sequence shown here is derived from an EMBL/GenBank/DDBJ whole genome shotgun (WGS) entry which is preliminary data.</text>
</comment>
<keyword evidence="1" id="KW-0863">Zinc-finger</keyword>
<dbReference type="Pfam" id="PF05180">
    <property type="entry name" value="zf-DNL"/>
    <property type="match status" value="1"/>
</dbReference>
<accession>A0A7J7M757</accession>
<proteinExistence type="predicted"/>
<dbReference type="PROSITE" id="PS51501">
    <property type="entry name" value="ZF_DNL"/>
    <property type="match status" value="1"/>
</dbReference>
<dbReference type="AlphaFoldDB" id="A0A7J7M757"/>
<evidence type="ECO:0000256" key="1">
    <source>
        <dbReference type="PROSITE-ProRule" id="PRU00834"/>
    </source>
</evidence>
<dbReference type="GO" id="GO:0030150">
    <property type="term" value="P:protein import into mitochondrial matrix"/>
    <property type="evidence" value="ECO:0007669"/>
    <property type="project" value="TreeGrafter"/>
</dbReference>
<organism evidence="3 4">
    <name type="scientific">Kingdonia uniflora</name>
    <dbReference type="NCBI Taxonomy" id="39325"/>
    <lineage>
        <taxon>Eukaryota</taxon>
        <taxon>Viridiplantae</taxon>
        <taxon>Streptophyta</taxon>
        <taxon>Embryophyta</taxon>
        <taxon>Tracheophyta</taxon>
        <taxon>Spermatophyta</taxon>
        <taxon>Magnoliopsida</taxon>
        <taxon>Ranunculales</taxon>
        <taxon>Circaeasteraceae</taxon>
        <taxon>Kingdonia</taxon>
    </lineage>
</organism>
<gene>
    <name evidence="3" type="ORF">GIB67_020779</name>
</gene>
<dbReference type="PANTHER" id="PTHR20922:SF19">
    <property type="entry name" value="F24J5.3"/>
    <property type="match status" value="1"/>
</dbReference>
<evidence type="ECO:0000313" key="3">
    <source>
        <dbReference type="EMBL" id="KAF6150696.1"/>
    </source>
</evidence>
<dbReference type="GO" id="GO:0051087">
    <property type="term" value="F:protein-folding chaperone binding"/>
    <property type="evidence" value="ECO:0007669"/>
    <property type="project" value="TreeGrafter"/>
</dbReference>
<dbReference type="GO" id="GO:0006457">
    <property type="term" value="P:protein folding"/>
    <property type="evidence" value="ECO:0007669"/>
    <property type="project" value="TreeGrafter"/>
</dbReference>
<sequence length="114" mass="13390">MLEKHFSLLYLDILVDGCLFLPIKDTSIDLQLPRRSLMVKFTCNSCGERTKRMVNRLAYERGTVFVQYKARFFMVIYIELRVGFLFKAMGVSPLPYWMFQYKTEVGLNGDEKAQ</sequence>
<dbReference type="EMBL" id="JACGCM010001726">
    <property type="protein sequence ID" value="KAF6150696.1"/>
    <property type="molecule type" value="Genomic_DNA"/>
</dbReference>
<evidence type="ECO:0000259" key="2">
    <source>
        <dbReference type="PROSITE" id="PS51501"/>
    </source>
</evidence>
<feature type="domain" description="DNL-type" evidence="2">
    <location>
        <begin position="32"/>
        <end position="114"/>
    </location>
</feature>
<keyword evidence="1" id="KW-0862">Zinc</keyword>
<evidence type="ECO:0000313" key="4">
    <source>
        <dbReference type="Proteomes" id="UP000541444"/>
    </source>
</evidence>
<name>A0A7J7M757_9MAGN</name>
<dbReference type="PANTHER" id="PTHR20922">
    <property type="entry name" value="DNL-TYPE ZINC FINGER PROTEIN"/>
    <property type="match status" value="1"/>
</dbReference>
<dbReference type="GO" id="GO:0005739">
    <property type="term" value="C:mitochondrion"/>
    <property type="evidence" value="ECO:0007669"/>
    <property type="project" value="TreeGrafter"/>
</dbReference>
<reference evidence="3 4" key="1">
    <citation type="journal article" date="2020" name="IScience">
        <title>Genome Sequencing of the Endangered Kingdonia uniflora (Circaeasteraceae, Ranunculales) Reveals Potential Mechanisms of Evolutionary Specialization.</title>
        <authorList>
            <person name="Sun Y."/>
            <person name="Deng T."/>
            <person name="Zhang A."/>
            <person name="Moore M.J."/>
            <person name="Landis J.B."/>
            <person name="Lin N."/>
            <person name="Zhang H."/>
            <person name="Zhang X."/>
            <person name="Huang J."/>
            <person name="Zhang X."/>
            <person name="Sun H."/>
            <person name="Wang H."/>
        </authorList>
    </citation>
    <scope>NUCLEOTIDE SEQUENCE [LARGE SCALE GENOMIC DNA]</scope>
    <source>
        <strain evidence="3">TB1705</strain>
        <tissue evidence="3">Leaf</tissue>
    </source>
</reference>
<dbReference type="GO" id="GO:0008270">
    <property type="term" value="F:zinc ion binding"/>
    <property type="evidence" value="ECO:0007669"/>
    <property type="project" value="UniProtKB-KW"/>
</dbReference>
<dbReference type="Proteomes" id="UP000541444">
    <property type="component" value="Unassembled WGS sequence"/>
</dbReference>
<dbReference type="OrthoDB" id="512667at2759"/>